<dbReference type="EMBL" id="JAEKFT010000006">
    <property type="protein sequence ID" value="MBT0961046.1"/>
    <property type="molecule type" value="Genomic_DNA"/>
</dbReference>
<dbReference type="Proteomes" id="UP000694660">
    <property type="component" value="Unassembled WGS sequence"/>
</dbReference>
<protein>
    <submittedName>
        <fullName evidence="1">Uncharacterized protein</fullName>
    </submittedName>
</protein>
<name>A0A944HCB7_DENI1</name>
<comment type="caution">
    <text evidence="1">The sequence shown here is derived from an EMBL/GenBank/DDBJ whole genome shotgun (WGS) entry which is preliminary data.</text>
</comment>
<organism evidence="1 2">
    <name type="scientific">Denitromonas iodatirespirans</name>
    <dbReference type="NCBI Taxonomy" id="2795389"/>
    <lineage>
        <taxon>Bacteria</taxon>
        <taxon>Pseudomonadati</taxon>
        <taxon>Pseudomonadota</taxon>
        <taxon>Betaproteobacteria</taxon>
        <taxon>Rhodocyclales</taxon>
        <taxon>Zoogloeaceae</taxon>
        <taxon>Denitromonas</taxon>
    </lineage>
</organism>
<keyword evidence="2" id="KW-1185">Reference proteome</keyword>
<dbReference type="RefSeq" id="WP_214360803.1">
    <property type="nucleotide sequence ID" value="NZ_JAEKFT010000006.1"/>
</dbReference>
<dbReference type="AlphaFoldDB" id="A0A944HCB7"/>
<gene>
    <name evidence="1" type="ORF">I8J34_07635</name>
</gene>
<sequence length="66" mass="7623">MRKTITGDFRTEDAMRNAMDDLLSVGIPREQLFMDTAQISLKVITPEATEREVNEILTRHQPIKLH</sequence>
<proteinExistence type="predicted"/>
<evidence type="ECO:0000313" key="1">
    <source>
        <dbReference type="EMBL" id="MBT0961046.1"/>
    </source>
</evidence>
<accession>A0A944HCB7</accession>
<evidence type="ECO:0000313" key="2">
    <source>
        <dbReference type="Proteomes" id="UP000694660"/>
    </source>
</evidence>
<reference evidence="2" key="1">
    <citation type="journal article" date="2022" name="ISME J.">
        <title>Genetic and phylogenetic analysis of dissimilatory iodate-reducing bacteria identifies potential niches across the world's oceans.</title>
        <authorList>
            <person name="Reyes-Umana V."/>
            <person name="Henning Z."/>
            <person name="Lee K."/>
            <person name="Barnum T.P."/>
            <person name="Coates J.D."/>
        </authorList>
    </citation>
    <scope>NUCLEOTIDE SEQUENCE [LARGE SCALE GENOMIC DNA]</scope>
    <source>
        <strain evidence="2">IR12</strain>
    </source>
</reference>